<gene>
    <name evidence="1" type="ORF">WG66_7573</name>
</gene>
<evidence type="ECO:0000313" key="2">
    <source>
        <dbReference type="Proteomes" id="UP000054988"/>
    </source>
</evidence>
<organism evidence="1 2">
    <name type="scientific">Moniliophthora roreri</name>
    <name type="common">Frosty pod rot fungus</name>
    <name type="synonym">Monilia roreri</name>
    <dbReference type="NCBI Taxonomy" id="221103"/>
    <lineage>
        <taxon>Eukaryota</taxon>
        <taxon>Fungi</taxon>
        <taxon>Dikarya</taxon>
        <taxon>Basidiomycota</taxon>
        <taxon>Agaricomycotina</taxon>
        <taxon>Agaricomycetes</taxon>
        <taxon>Agaricomycetidae</taxon>
        <taxon>Agaricales</taxon>
        <taxon>Marasmiineae</taxon>
        <taxon>Marasmiaceae</taxon>
        <taxon>Moniliophthora</taxon>
    </lineage>
</organism>
<comment type="caution">
    <text evidence="1">The sequence shown here is derived from an EMBL/GenBank/DDBJ whole genome shotgun (WGS) entry which is preliminary data.</text>
</comment>
<evidence type="ECO:0000313" key="1">
    <source>
        <dbReference type="EMBL" id="KTB39872.1"/>
    </source>
</evidence>
<accession>A0A0W0FU82</accession>
<name>A0A0W0FU82_MONRR</name>
<proteinExistence type="predicted"/>
<reference evidence="1 2" key="1">
    <citation type="submission" date="2015-12" db="EMBL/GenBank/DDBJ databases">
        <title>Draft genome sequence of Moniliophthora roreri, the causal agent of frosty pod rot of cacao.</title>
        <authorList>
            <person name="Aime M.C."/>
            <person name="Diaz-Valderrama J.R."/>
            <person name="Kijpornyongpan T."/>
            <person name="Phillips-Mora W."/>
        </authorList>
    </citation>
    <scope>NUCLEOTIDE SEQUENCE [LARGE SCALE GENOMIC DNA]</scope>
    <source>
        <strain evidence="1 2">MCA 2952</strain>
    </source>
</reference>
<protein>
    <submittedName>
        <fullName evidence="1">Uncharacterized protein</fullName>
    </submittedName>
</protein>
<dbReference type="EMBL" id="LATX01001627">
    <property type="protein sequence ID" value="KTB39872.1"/>
    <property type="molecule type" value="Genomic_DNA"/>
</dbReference>
<dbReference type="Proteomes" id="UP000054988">
    <property type="component" value="Unassembled WGS sequence"/>
</dbReference>
<sequence length="534" mass="61132">MASRPFSLYDYITAFKSKKEYKATRLAQFLIQVLARDACLTKWEVSALCQDLVKARVHYDEIHTWIGIVDSEQHSESARWDAFEKYTDGLDDLERALFDLAVALDKEDELFIQLELHEDGDDFSDLAVVMELLEQVIEQSLRKQSLFSGSGFKRALRRIYFLARGWLFNLKSIAQDIKHTSMAKTLVYIEKMLEQMREWDQSDTTLNVAQVRIRIAFSRALHILAVLRLLKKKKDLTEDDWTYLEEKTKALSTDERFDKPGGDGWTYLMEVIQQIFEISLREPEPETKPDYKAKLPSYYPDMKRKAAEIRRPYFSQAVTVIRMCEALAKVLEGQANQEAAEKGIELAFQSVQAALIGATSATLGTQGIVCKKTTRVSELFMAARRSLQTCFTSFQMQDQWSKWEAKMGSATTRDVEHMELFEKRVEMHAEHGNPLSTELATIQLELVQKEAGTGRWQKYTSEILQYEISLSSTLQTLLSMEASRNTRFHGRIVNLKSYFATEGDVTQARSLNSKLSDIQPGANGARALRLVLGD</sequence>
<dbReference type="AlphaFoldDB" id="A0A0W0FU82"/>